<dbReference type="RefSeq" id="WP_126606392.1">
    <property type="nucleotide sequence ID" value="NZ_AP025145.1"/>
</dbReference>
<keyword evidence="2" id="KW-1185">Reference proteome</keyword>
<organism evidence="1 2">
    <name type="scientific">Vibrio penaeicida</name>
    <dbReference type="NCBI Taxonomy" id="104609"/>
    <lineage>
        <taxon>Bacteria</taxon>
        <taxon>Pseudomonadati</taxon>
        <taxon>Pseudomonadota</taxon>
        <taxon>Gammaproteobacteria</taxon>
        <taxon>Vibrionales</taxon>
        <taxon>Vibrionaceae</taxon>
        <taxon>Vibrio</taxon>
    </lineage>
</organism>
<evidence type="ECO:0000313" key="2">
    <source>
        <dbReference type="Proteomes" id="UP001156690"/>
    </source>
</evidence>
<gene>
    <name evidence="1" type="ORF">GCM10007932_36930</name>
</gene>
<accession>A0AAV5NUQ4</accession>
<reference evidence="2" key="1">
    <citation type="journal article" date="2019" name="Int. J. Syst. Evol. Microbiol.">
        <title>The Global Catalogue of Microorganisms (GCM) 10K type strain sequencing project: providing services to taxonomists for standard genome sequencing and annotation.</title>
        <authorList>
            <consortium name="The Broad Institute Genomics Platform"/>
            <consortium name="The Broad Institute Genome Sequencing Center for Infectious Disease"/>
            <person name="Wu L."/>
            <person name="Ma J."/>
        </authorList>
    </citation>
    <scope>NUCLEOTIDE SEQUENCE [LARGE SCALE GENOMIC DNA]</scope>
    <source>
        <strain evidence="2">NBRC 15640</strain>
    </source>
</reference>
<evidence type="ECO:0000313" key="1">
    <source>
        <dbReference type="EMBL" id="GLQ74332.1"/>
    </source>
</evidence>
<dbReference type="AlphaFoldDB" id="A0AAV5NUQ4"/>
<proteinExistence type="predicted"/>
<dbReference type="Proteomes" id="UP001156690">
    <property type="component" value="Unassembled WGS sequence"/>
</dbReference>
<comment type="caution">
    <text evidence="1">The sequence shown here is derived from an EMBL/GenBank/DDBJ whole genome shotgun (WGS) entry which is preliminary data.</text>
</comment>
<dbReference type="EMBL" id="BSNX01000055">
    <property type="protein sequence ID" value="GLQ74332.1"/>
    <property type="molecule type" value="Genomic_DNA"/>
</dbReference>
<name>A0AAV5NUQ4_9VIBR</name>
<protein>
    <submittedName>
        <fullName evidence="1">Uncharacterized protein</fullName>
    </submittedName>
</protein>
<sequence>MCLDRCHTWFVVALAIDSEVFELLRFLFGCLSKTETDTKVSSTIAFLFAMLVGDQIKIKVGVNKVGIIAISTEAHAMNKRK</sequence>